<dbReference type="Proteomes" id="UP000076738">
    <property type="component" value="Unassembled WGS sequence"/>
</dbReference>
<protein>
    <submittedName>
        <fullName evidence="4">NAD(P)-binding protein</fullName>
    </submittedName>
</protein>
<evidence type="ECO:0000313" key="4">
    <source>
        <dbReference type="EMBL" id="KZP00528.1"/>
    </source>
</evidence>
<reference evidence="4 5" key="1">
    <citation type="journal article" date="2016" name="Mol. Biol. Evol.">
        <title>Comparative Genomics of Early-Diverging Mushroom-Forming Fungi Provides Insights into the Origins of Lignocellulose Decay Capabilities.</title>
        <authorList>
            <person name="Nagy L.G."/>
            <person name="Riley R."/>
            <person name="Tritt A."/>
            <person name="Adam C."/>
            <person name="Daum C."/>
            <person name="Floudas D."/>
            <person name="Sun H."/>
            <person name="Yadav J.S."/>
            <person name="Pangilinan J."/>
            <person name="Larsson K.H."/>
            <person name="Matsuura K."/>
            <person name="Barry K."/>
            <person name="Labutti K."/>
            <person name="Kuo R."/>
            <person name="Ohm R.A."/>
            <person name="Bhattacharya S.S."/>
            <person name="Shirouzu T."/>
            <person name="Yoshinaga Y."/>
            <person name="Martin F.M."/>
            <person name="Grigoriev I.V."/>
            <person name="Hibbett D.S."/>
        </authorList>
    </citation>
    <scope>NUCLEOTIDE SEQUENCE [LARGE SCALE GENOMIC DNA]</scope>
    <source>
        <strain evidence="4 5">TUFC12733</strain>
    </source>
</reference>
<accession>A0A167R3J5</accession>
<dbReference type="AlphaFoldDB" id="A0A167R3J5"/>
<comment type="similarity">
    <text evidence="1">Belongs to the short-chain dehydrogenases/reductases (SDR) family.</text>
</comment>
<evidence type="ECO:0000256" key="2">
    <source>
        <dbReference type="ARBA" id="ARBA00022857"/>
    </source>
</evidence>
<dbReference type="OrthoDB" id="294295at2759"/>
<dbReference type="Gene3D" id="3.40.50.720">
    <property type="entry name" value="NAD(P)-binding Rossmann-like Domain"/>
    <property type="match status" value="1"/>
</dbReference>
<keyword evidence="5" id="KW-1185">Reference proteome</keyword>
<evidence type="ECO:0000256" key="3">
    <source>
        <dbReference type="ARBA" id="ARBA00023002"/>
    </source>
</evidence>
<sequence>MPRARWTSRSLLRKVYTAGALVNAPFDKTLVSEQRGAFDVHFWGALISAKYVTQKGYINPTGSITMTIGSSFRKPLKGWVMAAAVTGAIDGLTRGLAVQLAPIRVNTVSPGYVETEVRLKPSRSGLRLTVLQIWNNMDPKAKVALADSVARTALVQHVAYPDEIADAYLFCMKCTNLSGVTLDVEGGRLLAQPTV</sequence>
<dbReference type="InterPro" id="IPR051122">
    <property type="entry name" value="SDR_DHRS6-like"/>
</dbReference>
<dbReference type="InterPro" id="IPR036291">
    <property type="entry name" value="NAD(P)-bd_dom_sf"/>
</dbReference>
<name>A0A167R3J5_CALVF</name>
<proteinExistence type="inferred from homology"/>
<dbReference type="PANTHER" id="PTHR43477:SF1">
    <property type="entry name" value="DIHYDROANTICAPSIN 7-DEHYDROGENASE"/>
    <property type="match status" value="1"/>
</dbReference>
<dbReference type="PANTHER" id="PTHR43477">
    <property type="entry name" value="DIHYDROANTICAPSIN 7-DEHYDROGENASE"/>
    <property type="match status" value="1"/>
</dbReference>
<evidence type="ECO:0000256" key="1">
    <source>
        <dbReference type="ARBA" id="ARBA00006484"/>
    </source>
</evidence>
<evidence type="ECO:0000313" key="5">
    <source>
        <dbReference type="Proteomes" id="UP000076738"/>
    </source>
</evidence>
<feature type="non-terminal residue" evidence="4">
    <location>
        <position position="195"/>
    </location>
</feature>
<dbReference type="InterPro" id="IPR057571">
    <property type="entry name" value="SDR_PhqE-like"/>
</dbReference>
<dbReference type="PRINTS" id="PR00081">
    <property type="entry name" value="GDHRDH"/>
</dbReference>
<dbReference type="SUPFAM" id="SSF51735">
    <property type="entry name" value="NAD(P)-binding Rossmann-fold domains"/>
    <property type="match status" value="1"/>
</dbReference>
<dbReference type="GO" id="GO:0016491">
    <property type="term" value="F:oxidoreductase activity"/>
    <property type="evidence" value="ECO:0007669"/>
    <property type="project" value="UniProtKB-KW"/>
</dbReference>
<keyword evidence="3" id="KW-0560">Oxidoreductase</keyword>
<dbReference type="Pfam" id="PF23441">
    <property type="entry name" value="SDR"/>
    <property type="match status" value="1"/>
</dbReference>
<organism evidence="4 5">
    <name type="scientific">Calocera viscosa (strain TUFC12733)</name>
    <dbReference type="NCBI Taxonomy" id="1330018"/>
    <lineage>
        <taxon>Eukaryota</taxon>
        <taxon>Fungi</taxon>
        <taxon>Dikarya</taxon>
        <taxon>Basidiomycota</taxon>
        <taxon>Agaricomycotina</taxon>
        <taxon>Dacrymycetes</taxon>
        <taxon>Dacrymycetales</taxon>
        <taxon>Dacrymycetaceae</taxon>
        <taxon>Calocera</taxon>
    </lineage>
</organism>
<keyword evidence="2" id="KW-0521">NADP</keyword>
<gene>
    <name evidence="4" type="ORF">CALVIDRAFT_533531</name>
</gene>
<dbReference type="EMBL" id="KV417269">
    <property type="protein sequence ID" value="KZP00528.1"/>
    <property type="molecule type" value="Genomic_DNA"/>
</dbReference>
<dbReference type="InterPro" id="IPR002347">
    <property type="entry name" value="SDR_fam"/>
</dbReference>
<dbReference type="STRING" id="1330018.A0A167R3J5"/>